<gene>
    <name evidence="11 13" type="primary">carA</name>
    <name evidence="13" type="ORF">IAC74_04590</name>
</gene>
<sequence>MQDNAYLILENGTVFAGKSFGYAGETTGEVVFTTAMTGYLETLTDPSYYGQIVTQTFPLIGNYGVIPSDFESKKPYLKAYIVRQWCQHPSNFRCEGLLDTFLKEHKIVGLCGIDTRALTKIVREHGVMNARVAAGPAVTDELLQELKDYRVVNAVESVTCEEEYTYTPKETKRRVVLWDFGAKENIARELVKRGCEVIRVPAHTGAARILELAPDGLMLSNGPGDPAENKSIVEELKQILTHKIPTFGICLGHQLLALSQGARTEKLKYGHRGANQPAVDTQTGRVYITSQNHGYAVVSDSLPENARESYKNGNDGTCEGVAYTDMPAFSVQFHPEAAAGPLDTAFLFDEFMAMMDKEGK</sequence>
<feature type="active site" evidence="11">
    <location>
        <position position="336"/>
    </location>
</feature>
<feature type="binding site" evidence="11">
    <location>
        <position position="222"/>
    </location>
    <ligand>
        <name>L-glutamine</name>
        <dbReference type="ChEBI" id="CHEBI:58359"/>
    </ligand>
</feature>
<dbReference type="InterPro" id="IPR035686">
    <property type="entry name" value="CPSase_GATase1"/>
</dbReference>
<evidence type="ECO:0000256" key="2">
    <source>
        <dbReference type="ARBA" id="ARBA00005077"/>
    </source>
</evidence>
<organism evidence="13 14">
    <name type="scientific">Candidatus Aphodoplasma excrementigallinarum</name>
    <dbReference type="NCBI Taxonomy" id="2840673"/>
    <lineage>
        <taxon>Bacteria</taxon>
        <taxon>Bacillati</taxon>
        <taxon>Bacillota</taxon>
        <taxon>Clostridia</taxon>
        <taxon>Eubacteriales</taxon>
        <taxon>Candidatus Aphodoplasma</taxon>
    </lineage>
</organism>
<dbReference type="AlphaFoldDB" id="A0A9D1SZT9"/>
<comment type="catalytic activity">
    <reaction evidence="9 11">
        <text>hydrogencarbonate + L-glutamine + 2 ATP + H2O = carbamoyl phosphate + L-glutamate + 2 ADP + phosphate + 2 H(+)</text>
        <dbReference type="Rhea" id="RHEA:18633"/>
        <dbReference type="ChEBI" id="CHEBI:15377"/>
        <dbReference type="ChEBI" id="CHEBI:15378"/>
        <dbReference type="ChEBI" id="CHEBI:17544"/>
        <dbReference type="ChEBI" id="CHEBI:29985"/>
        <dbReference type="ChEBI" id="CHEBI:30616"/>
        <dbReference type="ChEBI" id="CHEBI:43474"/>
        <dbReference type="ChEBI" id="CHEBI:58228"/>
        <dbReference type="ChEBI" id="CHEBI:58359"/>
        <dbReference type="ChEBI" id="CHEBI:456216"/>
        <dbReference type="EC" id="6.3.5.5"/>
    </reaction>
</comment>
<proteinExistence type="inferred from homology"/>
<reference evidence="13" key="1">
    <citation type="submission" date="2020-10" db="EMBL/GenBank/DDBJ databases">
        <authorList>
            <person name="Gilroy R."/>
        </authorList>
    </citation>
    <scope>NUCLEOTIDE SEQUENCE</scope>
    <source>
        <strain evidence="13">4920</strain>
    </source>
</reference>
<dbReference type="EMBL" id="DVOF01000132">
    <property type="protein sequence ID" value="HIV02830.1"/>
    <property type="molecule type" value="Genomic_DNA"/>
</dbReference>
<evidence type="ECO:0000256" key="7">
    <source>
        <dbReference type="ARBA" id="ARBA00022962"/>
    </source>
</evidence>
<dbReference type="Proteomes" id="UP000886743">
    <property type="component" value="Unassembled WGS sequence"/>
</dbReference>
<comment type="subunit">
    <text evidence="11">Composed of two chains; the small (or glutamine) chain promotes the hydrolysis of glutamine to ammonia, which is used by the large (or ammonia) chain to synthesize carbamoyl phosphate. Tetramer of heterodimers (alpha,beta)4.</text>
</comment>
<feature type="binding site" evidence="11">
    <location>
        <position position="254"/>
    </location>
    <ligand>
        <name>L-glutamine</name>
        <dbReference type="ChEBI" id="CHEBI:58359"/>
    </ligand>
</feature>
<keyword evidence="6 11" id="KW-0067">ATP-binding</keyword>
<keyword evidence="4 11" id="KW-0436">Ligase</keyword>
<dbReference type="InterPro" id="IPR006274">
    <property type="entry name" value="CarbamoylP_synth_ssu"/>
</dbReference>
<feature type="binding site" evidence="11">
    <location>
        <position position="224"/>
    </location>
    <ligand>
        <name>L-glutamine</name>
        <dbReference type="ChEBI" id="CHEBI:58359"/>
    </ligand>
</feature>
<comment type="catalytic activity">
    <reaction evidence="10 11">
        <text>L-glutamine + H2O = L-glutamate + NH4(+)</text>
        <dbReference type="Rhea" id="RHEA:15889"/>
        <dbReference type="ChEBI" id="CHEBI:15377"/>
        <dbReference type="ChEBI" id="CHEBI:28938"/>
        <dbReference type="ChEBI" id="CHEBI:29985"/>
        <dbReference type="ChEBI" id="CHEBI:58359"/>
    </reaction>
</comment>
<dbReference type="SUPFAM" id="SSF52317">
    <property type="entry name" value="Class I glutamine amidotransferase-like"/>
    <property type="match status" value="1"/>
</dbReference>
<dbReference type="PRINTS" id="PR00099">
    <property type="entry name" value="CPSGATASE"/>
</dbReference>
<evidence type="ECO:0000256" key="3">
    <source>
        <dbReference type="ARBA" id="ARBA00007800"/>
    </source>
</evidence>
<feature type="binding site" evidence="11">
    <location>
        <position position="295"/>
    </location>
    <ligand>
        <name>L-glutamine</name>
        <dbReference type="ChEBI" id="CHEBI:58359"/>
    </ligand>
</feature>
<dbReference type="NCBIfam" id="NF009475">
    <property type="entry name" value="PRK12838.1"/>
    <property type="match status" value="1"/>
</dbReference>
<comment type="similarity">
    <text evidence="3 11">Belongs to the CarA family.</text>
</comment>
<dbReference type="PRINTS" id="PR00096">
    <property type="entry name" value="GATASE"/>
</dbReference>
<keyword evidence="11" id="KW-0055">Arginine biosynthesis</keyword>
<feature type="binding site" evidence="11">
    <location>
        <position position="292"/>
    </location>
    <ligand>
        <name>L-glutamine</name>
        <dbReference type="ChEBI" id="CHEBI:58359"/>
    </ligand>
</feature>
<keyword evidence="11" id="KW-0028">Amino-acid biosynthesis</keyword>
<dbReference type="GO" id="GO:0006526">
    <property type="term" value="P:L-arginine biosynthetic process"/>
    <property type="evidence" value="ECO:0007669"/>
    <property type="project" value="UniProtKB-UniRule"/>
</dbReference>
<reference evidence="13" key="2">
    <citation type="journal article" date="2021" name="PeerJ">
        <title>Extensive microbial diversity within the chicken gut microbiome revealed by metagenomics and culture.</title>
        <authorList>
            <person name="Gilroy R."/>
            <person name="Ravi A."/>
            <person name="Getino M."/>
            <person name="Pursley I."/>
            <person name="Horton D.L."/>
            <person name="Alikhan N.F."/>
            <person name="Baker D."/>
            <person name="Gharbi K."/>
            <person name="Hall N."/>
            <person name="Watson M."/>
            <person name="Adriaenssens E.M."/>
            <person name="Foster-Nyarko E."/>
            <person name="Jarju S."/>
            <person name="Secka A."/>
            <person name="Antonio M."/>
            <person name="Oren A."/>
            <person name="Chaudhuri R.R."/>
            <person name="La Ragione R."/>
            <person name="Hildebrand F."/>
            <person name="Pallen M.J."/>
        </authorList>
    </citation>
    <scope>NUCLEOTIDE SEQUENCE</scope>
    <source>
        <strain evidence="13">4920</strain>
    </source>
</reference>
<evidence type="ECO:0000313" key="14">
    <source>
        <dbReference type="Proteomes" id="UP000886743"/>
    </source>
</evidence>
<feature type="binding site" evidence="11">
    <location>
        <position position="47"/>
    </location>
    <ligand>
        <name>L-glutamine</name>
        <dbReference type="ChEBI" id="CHEBI:58359"/>
    </ligand>
</feature>
<keyword evidence="8 11" id="KW-0665">Pyrimidine biosynthesis</keyword>
<comment type="function">
    <text evidence="11">Small subunit of the glutamine-dependent carbamoyl phosphate synthetase (CPSase). CPSase catalyzes the formation of carbamoyl phosphate from the ammonia moiety of glutamine, carbonate, and phosphate donated by ATP, constituting the first step of 2 biosynthetic pathways, one leading to arginine and/or urea and the other to pyrimidine nucleotides. The small subunit (glutamine amidotransferase) binds and cleaves glutamine to supply the large subunit with the substrate ammonia.</text>
</comment>
<evidence type="ECO:0000256" key="4">
    <source>
        <dbReference type="ARBA" id="ARBA00022598"/>
    </source>
</evidence>
<feature type="active site" description="Nucleophile" evidence="11">
    <location>
        <position position="250"/>
    </location>
</feature>
<name>A0A9D1SZT9_9FIRM</name>
<keyword evidence="7 11" id="KW-0315">Glutamine amidotransferase</keyword>
<accession>A0A9D1SZT9</accession>
<evidence type="ECO:0000256" key="5">
    <source>
        <dbReference type="ARBA" id="ARBA00022741"/>
    </source>
</evidence>
<evidence type="ECO:0000259" key="12">
    <source>
        <dbReference type="SMART" id="SM01097"/>
    </source>
</evidence>
<dbReference type="CDD" id="cd01744">
    <property type="entry name" value="GATase1_CPSase"/>
    <property type="match status" value="1"/>
</dbReference>
<dbReference type="GO" id="GO:0044205">
    <property type="term" value="P:'de novo' UMP biosynthetic process"/>
    <property type="evidence" value="ECO:0007669"/>
    <property type="project" value="UniProtKB-UniRule"/>
</dbReference>
<dbReference type="GO" id="GO:0005524">
    <property type="term" value="F:ATP binding"/>
    <property type="evidence" value="ECO:0007669"/>
    <property type="project" value="UniProtKB-UniRule"/>
</dbReference>
<feature type="binding site" evidence="11">
    <location>
        <position position="251"/>
    </location>
    <ligand>
        <name>L-glutamine</name>
        <dbReference type="ChEBI" id="CHEBI:58359"/>
    </ligand>
</feature>
<evidence type="ECO:0000256" key="8">
    <source>
        <dbReference type="ARBA" id="ARBA00022975"/>
    </source>
</evidence>
<dbReference type="SMART" id="SM01097">
    <property type="entry name" value="CPSase_sm_chain"/>
    <property type="match status" value="1"/>
</dbReference>
<dbReference type="Gene3D" id="3.40.50.880">
    <property type="match status" value="1"/>
</dbReference>
<feature type="region of interest" description="CPSase" evidence="11">
    <location>
        <begin position="1"/>
        <end position="173"/>
    </location>
</feature>
<feature type="active site" evidence="11">
    <location>
        <position position="334"/>
    </location>
</feature>
<dbReference type="InterPro" id="IPR036480">
    <property type="entry name" value="CarbP_synth_ssu_N_sf"/>
</dbReference>
<evidence type="ECO:0000256" key="6">
    <source>
        <dbReference type="ARBA" id="ARBA00022840"/>
    </source>
</evidence>
<dbReference type="InterPro" id="IPR002474">
    <property type="entry name" value="CarbamoylP_synth_ssu_N"/>
</dbReference>
<evidence type="ECO:0000313" key="13">
    <source>
        <dbReference type="EMBL" id="HIV02830.1"/>
    </source>
</evidence>
<feature type="domain" description="Carbamoyl-phosphate synthase small subunit N-terminal" evidence="12">
    <location>
        <begin position="3"/>
        <end position="133"/>
    </location>
</feature>
<dbReference type="InterPro" id="IPR050472">
    <property type="entry name" value="Anth_synth/Amidotransfase"/>
</dbReference>
<evidence type="ECO:0000256" key="1">
    <source>
        <dbReference type="ARBA" id="ARBA00004812"/>
    </source>
</evidence>
<feature type="binding site" evidence="11">
    <location>
        <position position="294"/>
    </location>
    <ligand>
        <name>L-glutamine</name>
        <dbReference type="ChEBI" id="CHEBI:58359"/>
    </ligand>
</feature>
<dbReference type="GO" id="GO:0006207">
    <property type="term" value="P:'de novo' pyrimidine nucleobase biosynthetic process"/>
    <property type="evidence" value="ECO:0007669"/>
    <property type="project" value="InterPro"/>
</dbReference>
<dbReference type="Pfam" id="PF00117">
    <property type="entry name" value="GATase"/>
    <property type="match status" value="1"/>
</dbReference>
<comment type="pathway">
    <text evidence="2 11">Amino-acid biosynthesis; L-arginine biosynthesis; carbamoyl phosphate from bicarbonate: step 1/1.</text>
</comment>
<dbReference type="PRINTS" id="PR00097">
    <property type="entry name" value="ANTSNTHASEII"/>
</dbReference>
<protein>
    <recommendedName>
        <fullName evidence="11">Carbamoyl phosphate synthase small chain</fullName>
        <ecNumber evidence="11">6.3.5.5</ecNumber>
    </recommendedName>
    <alternativeName>
        <fullName evidence="11">Carbamoyl phosphate synthetase glutamine chain</fullName>
    </alternativeName>
</protein>
<dbReference type="PANTHER" id="PTHR43418:SF7">
    <property type="entry name" value="CARBAMOYL-PHOSPHATE SYNTHASE SMALL CHAIN"/>
    <property type="match status" value="1"/>
</dbReference>
<dbReference type="HAMAP" id="MF_01209">
    <property type="entry name" value="CPSase_S_chain"/>
    <property type="match status" value="1"/>
</dbReference>
<comment type="pathway">
    <text evidence="1 11">Pyrimidine metabolism; UMP biosynthesis via de novo pathway; (S)-dihydroorotate from bicarbonate: step 1/3.</text>
</comment>
<dbReference type="GO" id="GO:0006541">
    <property type="term" value="P:glutamine metabolic process"/>
    <property type="evidence" value="ECO:0007669"/>
    <property type="project" value="InterPro"/>
</dbReference>
<dbReference type="InterPro" id="IPR029062">
    <property type="entry name" value="Class_I_gatase-like"/>
</dbReference>
<dbReference type="PROSITE" id="PS51273">
    <property type="entry name" value="GATASE_TYPE_1"/>
    <property type="match status" value="1"/>
</dbReference>
<comment type="caution">
    <text evidence="13">The sequence shown here is derived from an EMBL/GenBank/DDBJ whole genome shotgun (WGS) entry which is preliminary data.</text>
</comment>
<dbReference type="EC" id="6.3.5.5" evidence="11"/>
<dbReference type="SUPFAM" id="SSF52021">
    <property type="entry name" value="Carbamoyl phosphate synthetase, small subunit N-terminal domain"/>
    <property type="match status" value="1"/>
</dbReference>
<dbReference type="NCBIfam" id="TIGR01368">
    <property type="entry name" value="CPSaseIIsmall"/>
    <property type="match status" value="1"/>
</dbReference>
<dbReference type="GO" id="GO:0004088">
    <property type="term" value="F:carbamoyl-phosphate synthase (glutamine-hydrolyzing) activity"/>
    <property type="evidence" value="ECO:0007669"/>
    <property type="project" value="UniProtKB-UniRule"/>
</dbReference>
<evidence type="ECO:0000256" key="9">
    <source>
        <dbReference type="ARBA" id="ARBA00048816"/>
    </source>
</evidence>
<keyword evidence="5 11" id="KW-0547">Nucleotide-binding</keyword>
<dbReference type="FunFam" id="3.50.30.20:FF:000001">
    <property type="entry name" value="Carbamoyl-phosphate synthase small chain"/>
    <property type="match status" value="1"/>
</dbReference>
<dbReference type="PANTHER" id="PTHR43418">
    <property type="entry name" value="MULTIFUNCTIONAL TRYPTOPHAN BIOSYNTHESIS PROTEIN-RELATED"/>
    <property type="match status" value="1"/>
</dbReference>
<evidence type="ECO:0000256" key="11">
    <source>
        <dbReference type="HAMAP-Rule" id="MF_01209"/>
    </source>
</evidence>
<evidence type="ECO:0000256" key="10">
    <source>
        <dbReference type="ARBA" id="ARBA00049285"/>
    </source>
</evidence>
<dbReference type="InterPro" id="IPR017926">
    <property type="entry name" value="GATASE"/>
</dbReference>
<dbReference type="Pfam" id="PF00988">
    <property type="entry name" value="CPSase_sm_chain"/>
    <property type="match status" value="1"/>
</dbReference>
<dbReference type="Gene3D" id="3.50.30.20">
    <property type="entry name" value="Carbamoyl-phosphate synthase small subunit, N-terminal domain"/>
    <property type="match status" value="1"/>
</dbReference>